<organism evidence="1 2">
    <name type="scientific">Zizania palustris</name>
    <name type="common">Northern wild rice</name>
    <dbReference type="NCBI Taxonomy" id="103762"/>
    <lineage>
        <taxon>Eukaryota</taxon>
        <taxon>Viridiplantae</taxon>
        <taxon>Streptophyta</taxon>
        <taxon>Embryophyta</taxon>
        <taxon>Tracheophyta</taxon>
        <taxon>Spermatophyta</taxon>
        <taxon>Magnoliopsida</taxon>
        <taxon>Liliopsida</taxon>
        <taxon>Poales</taxon>
        <taxon>Poaceae</taxon>
        <taxon>BOP clade</taxon>
        <taxon>Oryzoideae</taxon>
        <taxon>Oryzeae</taxon>
        <taxon>Zizaniinae</taxon>
        <taxon>Zizania</taxon>
    </lineage>
</organism>
<protein>
    <submittedName>
        <fullName evidence="1">Uncharacterized protein</fullName>
    </submittedName>
</protein>
<accession>A0A8J5V1Y2</accession>
<dbReference type="EMBL" id="JAAALK010000290">
    <property type="protein sequence ID" value="KAG8047580.1"/>
    <property type="molecule type" value="Genomic_DNA"/>
</dbReference>
<name>A0A8J5V1Y2_ZIZPA</name>
<dbReference type="Proteomes" id="UP000729402">
    <property type="component" value="Unassembled WGS sequence"/>
</dbReference>
<sequence>MQSIVPPQSTDASCCATPTPTALLDVPVPRKSMLEAVLKVVYEFMCLIAVSNITQFTIRSLVGLLVAHITSTHFVPTVC</sequence>
<gene>
    <name evidence="1" type="ORF">GUJ93_ZPchr0008g12163</name>
</gene>
<evidence type="ECO:0000313" key="1">
    <source>
        <dbReference type="EMBL" id="KAG8047580.1"/>
    </source>
</evidence>
<dbReference type="OrthoDB" id="1914074at2759"/>
<reference evidence="1" key="1">
    <citation type="journal article" date="2021" name="bioRxiv">
        <title>Whole Genome Assembly and Annotation of Northern Wild Rice, Zizania palustris L., Supports a Whole Genome Duplication in the Zizania Genus.</title>
        <authorList>
            <person name="Haas M."/>
            <person name="Kono T."/>
            <person name="Macchietto M."/>
            <person name="Millas R."/>
            <person name="McGilp L."/>
            <person name="Shao M."/>
            <person name="Duquette J."/>
            <person name="Hirsch C.N."/>
            <person name="Kimball J."/>
        </authorList>
    </citation>
    <scope>NUCLEOTIDE SEQUENCE</scope>
    <source>
        <tissue evidence="1">Fresh leaf tissue</tissue>
    </source>
</reference>
<reference evidence="1" key="2">
    <citation type="submission" date="2021-02" db="EMBL/GenBank/DDBJ databases">
        <authorList>
            <person name="Kimball J.A."/>
            <person name="Haas M.W."/>
            <person name="Macchietto M."/>
            <person name="Kono T."/>
            <person name="Duquette J."/>
            <person name="Shao M."/>
        </authorList>
    </citation>
    <scope>NUCLEOTIDE SEQUENCE</scope>
    <source>
        <tissue evidence="1">Fresh leaf tissue</tissue>
    </source>
</reference>
<comment type="caution">
    <text evidence="1">The sequence shown here is derived from an EMBL/GenBank/DDBJ whole genome shotgun (WGS) entry which is preliminary data.</text>
</comment>
<proteinExistence type="predicted"/>
<evidence type="ECO:0000313" key="2">
    <source>
        <dbReference type="Proteomes" id="UP000729402"/>
    </source>
</evidence>
<dbReference type="AlphaFoldDB" id="A0A8J5V1Y2"/>
<keyword evidence="2" id="KW-1185">Reference proteome</keyword>